<dbReference type="Proteomes" id="UP000638981">
    <property type="component" value="Unassembled WGS sequence"/>
</dbReference>
<reference evidence="1" key="1">
    <citation type="journal article" date="2014" name="Int. J. Syst. Evol. Microbiol.">
        <title>Complete genome sequence of Corynebacterium casei LMG S-19264T (=DSM 44701T), isolated from a smear-ripened cheese.</title>
        <authorList>
            <consortium name="US DOE Joint Genome Institute (JGI-PGF)"/>
            <person name="Walter F."/>
            <person name="Albersmeier A."/>
            <person name="Kalinowski J."/>
            <person name="Ruckert C."/>
        </authorList>
    </citation>
    <scope>NUCLEOTIDE SEQUENCE</scope>
    <source>
        <strain evidence="1">KCTC 23310</strain>
    </source>
</reference>
<evidence type="ECO:0000313" key="2">
    <source>
        <dbReference type="Proteomes" id="UP000638981"/>
    </source>
</evidence>
<dbReference type="InterPro" id="IPR046342">
    <property type="entry name" value="CBS_dom_sf"/>
</dbReference>
<sequence length="356" mass="39587">MAESQVPYQYDAATITAVKVSLSEPRFAKYITKASGDEVFAFALYLYNARLAKSLLFPLSVAEVTLRNAVDSVLMQQFGAAWHKDMRFRSDVLTPESAAALDKAVARAKSDSRGKVIAELTFDFWSNLFRVEYADLWRTKANIAFPHLSHGEGRHEIQLLARAINGIRNRVAHHEPILDMNVPELHSRIIKLVDLRCHLTADWVRHHSTISTVLRSRPKADGSAPVTLASKADERFAIVERATSLLKLNQEETHSLAAFVCMENGQVVGAITHQQLALYMAGKARDQAGLIDLNDYTVADLLNRPTVADGLRLMPAESSFFDAIKVLQSPKTRIVVAINSFDGSPVGVVLRAHRRY</sequence>
<dbReference type="AlphaFoldDB" id="A0A918TPK8"/>
<accession>A0A918TPK8</accession>
<dbReference type="RefSeq" id="WP_189411138.1">
    <property type="nucleotide sequence ID" value="NZ_BMYJ01000004.1"/>
</dbReference>
<reference evidence="1" key="2">
    <citation type="submission" date="2020-09" db="EMBL/GenBank/DDBJ databases">
        <authorList>
            <person name="Sun Q."/>
            <person name="Kim S."/>
        </authorList>
    </citation>
    <scope>NUCLEOTIDE SEQUENCE</scope>
    <source>
        <strain evidence="1">KCTC 23310</strain>
    </source>
</reference>
<evidence type="ECO:0000313" key="1">
    <source>
        <dbReference type="EMBL" id="GHC54214.1"/>
    </source>
</evidence>
<evidence type="ECO:0008006" key="3">
    <source>
        <dbReference type="Google" id="ProtNLM"/>
    </source>
</evidence>
<organism evidence="1 2">
    <name type="scientific">Neogemmobacter tilapiae</name>
    <dbReference type="NCBI Taxonomy" id="875041"/>
    <lineage>
        <taxon>Bacteria</taxon>
        <taxon>Pseudomonadati</taxon>
        <taxon>Pseudomonadota</taxon>
        <taxon>Alphaproteobacteria</taxon>
        <taxon>Rhodobacterales</taxon>
        <taxon>Paracoccaceae</taxon>
        <taxon>Neogemmobacter</taxon>
    </lineage>
</organism>
<dbReference type="EMBL" id="BMYJ01000004">
    <property type="protein sequence ID" value="GHC54214.1"/>
    <property type="molecule type" value="Genomic_DNA"/>
</dbReference>
<keyword evidence="2" id="KW-1185">Reference proteome</keyword>
<proteinExistence type="predicted"/>
<comment type="caution">
    <text evidence="1">The sequence shown here is derived from an EMBL/GenBank/DDBJ whole genome shotgun (WGS) entry which is preliminary data.</text>
</comment>
<protein>
    <recommendedName>
        <fullName evidence="3">Abi family protein</fullName>
    </recommendedName>
</protein>
<name>A0A918TPK8_9RHOB</name>
<gene>
    <name evidence="1" type="ORF">GCM10007315_16320</name>
</gene>
<dbReference type="SUPFAM" id="SSF54631">
    <property type="entry name" value="CBS-domain pair"/>
    <property type="match status" value="1"/>
</dbReference>